<evidence type="ECO:0000313" key="9">
    <source>
        <dbReference type="EMBL" id="MCV9388171.1"/>
    </source>
</evidence>
<dbReference type="PANTHER" id="PTHR23515">
    <property type="entry name" value="HIGH-AFFINITY NITRATE TRANSPORTER 2.3"/>
    <property type="match status" value="1"/>
</dbReference>
<evidence type="ECO:0000256" key="2">
    <source>
        <dbReference type="ARBA" id="ARBA00008432"/>
    </source>
</evidence>
<dbReference type="EMBL" id="JAOYOD010000001">
    <property type="protein sequence ID" value="MCV9388171.1"/>
    <property type="molecule type" value="Genomic_DNA"/>
</dbReference>
<evidence type="ECO:0000313" key="10">
    <source>
        <dbReference type="Proteomes" id="UP001300692"/>
    </source>
</evidence>
<feature type="transmembrane region" description="Helical" evidence="7">
    <location>
        <begin position="12"/>
        <end position="37"/>
    </location>
</feature>
<feature type="transmembrane region" description="Helical" evidence="7">
    <location>
        <begin position="101"/>
        <end position="124"/>
    </location>
</feature>
<dbReference type="Proteomes" id="UP001300692">
    <property type="component" value="Unassembled WGS sequence"/>
</dbReference>
<dbReference type="SUPFAM" id="SSF103473">
    <property type="entry name" value="MFS general substrate transporter"/>
    <property type="match status" value="1"/>
</dbReference>
<feature type="transmembrane region" description="Helical" evidence="7">
    <location>
        <begin position="174"/>
        <end position="194"/>
    </location>
</feature>
<evidence type="ECO:0000256" key="1">
    <source>
        <dbReference type="ARBA" id="ARBA00004141"/>
    </source>
</evidence>
<feature type="transmembrane region" description="Helical" evidence="7">
    <location>
        <begin position="43"/>
        <end position="64"/>
    </location>
</feature>
<evidence type="ECO:0000256" key="5">
    <source>
        <dbReference type="ARBA" id="ARBA00023063"/>
    </source>
</evidence>
<keyword evidence="6 7" id="KW-0472">Membrane</keyword>
<dbReference type="Pfam" id="PF07690">
    <property type="entry name" value="MFS_1"/>
    <property type="match status" value="2"/>
</dbReference>
<protein>
    <submittedName>
        <fullName evidence="9">MFS transporter</fullName>
    </submittedName>
</protein>
<dbReference type="PROSITE" id="PS50850">
    <property type="entry name" value="MFS"/>
    <property type="match status" value="1"/>
</dbReference>
<feature type="transmembrane region" description="Helical" evidence="7">
    <location>
        <begin position="455"/>
        <end position="474"/>
    </location>
</feature>
<feature type="transmembrane region" description="Helical" evidence="7">
    <location>
        <begin position="424"/>
        <end position="449"/>
    </location>
</feature>
<evidence type="ECO:0000256" key="6">
    <source>
        <dbReference type="ARBA" id="ARBA00023136"/>
    </source>
</evidence>
<keyword evidence="4 7" id="KW-1133">Transmembrane helix</keyword>
<dbReference type="InterPro" id="IPR044772">
    <property type="entry name" value="NO3_transporter"/>
</dbReference>
<feature type="transmembrane region" description="Helical" evidence="7">
    <location>
        <begin position="76"/>
        <end position="95"/>
    </location>
</feature>
<feature type="transmembrane region" description="Helical" evidence="7">
    <location>
        <begin position="136"/>
        <end position="154"/>
    </location>
</feature>
<name>A0ABT3CX70_9BACT</name>
<keyword evidence="3 7" id="KW-0812">Transmembrane</keyword>
<proteinExistence type="inferred from homology"/>
<comment type="similarity">
    <text evidence="2">Belongs to the major facilitator superfamily. Nitrate/nitrite porter (TC 2.A.1.8) family.</text>
</comment>
<feature type="transmembrane region" description="Helical" evidence="7">
    <location>
        <begin position="252"/>
        <end position="272"/>
    </location>
</feature>
<comment type="caution">
    <text evidence="9">The sequence shown here is derived from an EMBL/GenBank/DDBJ whole genome shotgun (WGS) entry which is preliminary data.</text>
</comment>
<evidence type="ECO:0000256" key="4">
    <source>
        <dbReference type="ARBA" id="ARBA00022989"/>
    </source>
</evidence>
<keyword evidence="5" id="KW-0534">Nitrate assimilation</keyword>
<accession>A0ABT3CX70</accession>
<comment type="subcellular location">
    <subcellularLocation>
        <location evidence="1">Membrane</location>
        <topology evidence="1">Multi-pass membrane protein</topology>
    </subcellularLocation>
</comment>
<feature type="transmembrane region" description="Helical" evidence="7">
    <location>
        <begin position="284"/>
        <end position="301"/>
    </location>
</feature>
<dbReference type="InterPro" id="IPR036259">
    <property type="entry name" value="MFS_trans_sf"/>
</dbReference>
<feature type="transmembrane region" description="Helical" evidence="7">
    <location>
        <begin position="221"/>
        <end position="240"/>
    </location>
</feature>
<evidence type="ECO:0000259" key="8">
    <source>
        <dbReference type="PROSITE" id="PS50850"/>
    </source>
</evidence>
<dbReference type="Gene3D" id="1.20.1250.20">
    <property type="entry name" value="MFS general substrate transporter like domains"/>
    <property type="match status" value="2"/>
</dbReference>
<organism evidence="9 10">
    <name type="scientific">Reichenbachiella ulvae</name>
    <dbReference type="NCBI Taxonomy" id="2980104"/>
    <lineage>
        <taxon>Bacteria</taxon>
        <taxon>Pseudomonadati</taxon>
        <taxon>Bacteroidota</taxon>
        <taxon>Cytophagia</taxon>
        <taxon>Cytophagales</taxon>
        <taxon>Reichenbachiellaceae</taxon>
        <taxon>Reichenbachiella</taxon>
    </lineage>
</organism>
<evidence type="ECO:0000256" key="3">
    <source>
        <dbReference type="ARBA" id="ARBA00022692"/>
    </source>
</evidence>
<keyword evidence="10" id="KW-1185">Reference proteome</keyword>
<feature type="domain" description="Major facilitator superfamily (MFS) profile" evidence="8">
    <location>
        <begin position="11"/>
        <end position="485"/>
    </location>
</feature>
<reference evidence="9 10" key="1">
    <citation type="submission" date="2022-10" db="EMBL/GenBank/DDBJ databases">
        <title>Comparative genomics and taxonomic characterization of three novel marine species of genus Reichenbachiella exhibiting antioxidant and polysaccharide degradation activities.</title>
        <authorList>
            <person name="Muhammad N."/>
            <person name="Lee Y.-J."/>
            <person name="Ko J."/>
            <person name="Kim S.-G."/>
        </authorList>
    </citation>
    <scope>NUCLEOTIDE SEQUENCE [LARGE SCALE GENOMIC DNA]</scope>
    <source>
        <strain evidence="9 10">ABR2-5</strain>
    </source>
</reference>
<gene>
    <name evidence="9" type="ORF">N7U62_15930</name>
</gene>
<dbReference type="InterPro" id="IPR020846">
    <property type="entry name" value="MFS_dom"/>
</dbReference>
<dbReference type="InterPro" id="IPR011701">
    <property type="entry name" value="MFS"/>
</dbReference>
<dbReference type="RefSeq" id="WP_264139003.1">
    <property type="nucleotide sequence ID" value="NZ_JAOYOD010000001.1"/>
</dbReference>
<feature type="transmembrane region" description="Helical" evidence="7">
    <location>
        <begin position="391"/>
        <end position="412"/>
    </location>
</feature>
<evidence type="ECO:0000256" key="7">
    <source>
        <dbReference type="SAM" id="Phobius"/>
    </source>
</evidence>
<sequence length="498" mass="54649">MSNTHLFKSNQILGLNTIAFTFSFAAWMLNGVLVTFLVDNQVFAWSSVQVGWLLGIPVLTGSIFRLPAGLLTDKFGGKPVFTSLLIICAIPMFLLSQVTGFWGYAFCSLGFGLAGTSFAVGIAYSSLWFPKEKQGLALGIFGAGNAGAAITSMIGPSLLLHLTNNRLELEAWRLMPMMYAGFLVIMAIIFFLLAENKKPQSSSKTLKGQLSPLKNTRVWRFGLYYFLVFGCFVAFAGWLVPYYTNVYGLDLATAGLLAACFSLPSGVIRAFGGWLSDRFGARTVMYWVLGSSLIISFALLLPKMDIYSAGKGIVAKQTGIVSKVSEQSIQIGDQTYPFANRSNELSQVDEEFHFWPVKETWQQPIVEVGDEVSKKELLAEGKTHIYFQANIWIFASLAILLGSIWGIGKAAVYKHIPDYFPEEVGVVGGMVGVLGGLGGFICPILFGYLLEMTGLWSSCWLVMILLSATCLIWMHRVIQNMADKKAPELSQKFDNLAA</sequence>